<evidence type="ECO:0000313" key="6">
    <source>
        <dbReference type="EMBL" id="KAF2677766.1"/>
    </source>
</evidence>
<dbReference type="OrthoDB" id="10255632at2759"/>
<evidence type="ECO:0000256" key="2">
    <source>
        <dbReference type="ARBA" id="ARBA00012489"/>
    </source>
</evidence>
<sequence>MLGSWTHIANRTPTEKEFEDSLGQKDLVLYFGHGSGGQFVRSEAVRRLYLNSGTNGEKPGCATTFLFGYSSVHLSDNSIYEPSGMLASYLTAGAPAVVGMLWDVTDKDCDRCAVKAARSADESPNESGGAREWRRGVGLDEAVKEARKECVLRYLNGAAAVVYGIPVYLE</sequence>
<keyword evidence="7" id="KW-1185">Reference proteome</keyword>
<keyword evidence="3" id="KW-0378">Hydrolase</keyword>
<evidence type="ECO:0000256" key="3">
    <source>
        <dbReference type="ARBA" id="ARBA00022801"/>
    </source>
</evidence>
<dbReference type="GO" id="GO:0004197">
    <property type="term" value="F:cysteine-type endopeptidase activity"/>
    <property type="evidence" value="ECO:0007669"/>
    <property type="project" value="InterPro"/>
</dbReference>
<feature type="domain" description="Peptidase C50" evidence="5">
    <location>
        <begin position="1"/>
        <end position="80"/>
    </location>
</feature>
<dbReference type="InterPro" id="IPR030397">
    <property type="entry name" value="SEPARIN_core_dom"/>
</dbReference>
<dbReference type="GO" id="GO:0044732">
    <property type="term" value="C:mitotic spindle pole body"/>
    <property type="evidence" value="ECO:0007669"/>
    <property type="project" value="TreeGrafter"/>
</dbReference>
<dbReference type="GO" id="GO:0005737">
    <property type="term" value="C:cytoplasm"/>
    <property type="evidence" value="ECO:0007669"/>
    <property type="project" value="TreeGrafter"/>
</dbReference>
<dbReference type="EC" id="3.4.22.49" evidence="2"/>
<dbReference type="Proteomes" id="UP000799291">
    <property type="component" value="Unassembled WGS sequence"/>
</dbReference>
<comment type="catalytic activity">
    <reaction evidence="1">
        <text>All bonds known to be hydrolyzed by this endopeptidase have arginine in P1 and an acidic residue in P4. P6 is often occupied by an acidic residue or by a hydroxy-amino-acid residue, the phosphorylation of which enhances cleavage.</text>
        <dbReference type="EC" id="3.4.22.49"/>
    </reaction>
</comment>
<dbReference type="GO" id="GO:0072686">
    <property type="term" value="C:mitotic spindle"/>
    <property type="evidence" value="ECO:0007669"/>
    <property type="project" value="TreeGrafter"/>
</dbReference>
<reference evidence="6" key="1">
    <citation type="journal article" date="2020" name="Stud. Mycol.">
        <title>101 Dothideomycetes genomes: a test case for predicting lifestyles and emergence of pathogens.</title>
        <authorList>
            <person name="Haridas S."/>
            <person name="Albert R."/>
            <person name="Binder M."/>
            <person name="Bloem J."/>
            <person name="Labutti K."/>
            <person name="Salamov A."/>
            <person name="Andreopoulos B."/>
            <person name="Baker S."/>
            <person name="Barry K."/>
            <person name="Bills G."/>
            <person name="Bluhm B."/>
            <person name="Cannon C."/>
            <person name="Castanera R."/>
            <person name="Culley D."/>
            <person name="Daum C."/>
            <person name="Ezra D."/>
            <person name="Gonzalez J."/>
            <person name="Henrissat B."/>
            <person name="Kuo A."/>
            <person name="Liang C."/>
            <person name="Lipzen A."/>
            <person name="Lutzoni F."/>
            <person name="Magnuson J."/>
            <person name="Mondo S."/>
            <person name="Nolan M."/>
            <person name="Ohm R."/>
            <person name="Pangilinan J."/>
            <person name="Park H.-J."/>
            <person name="Ramirez L."/>
            <person name="Alfaro M."/>
            <person name="Sun H."/>
            <person name="Tritt A."/>
            <person name="Yoshinaga Y."/>
            <person name="Zwiers L.-H."/>
            <person name="Turgeon B."/>
            <person name="Goodwin S."/>
            <person name="Spatafora J."/>
            <person name="Crous P."/>
            <person name="Grigoriev I."/>
        </authorList>
    </citation>
    <scope>NUCLEOTIDE SEQUENCE</scope>
    <source>
        <strain evidence="6">CBS 122367</strain>
    </source>
</reference>
<evidence type="ECO:0000313" key="7">
    <source>
        <dbReference type="Proteomes" id="UP000799291"/>
    </source>
</evidence>
<proteinExistence type="predicted"/>
<accession>A0A6G1IHQ5</accession>
<dbReference type="InterPro" id="IPR005314">
    <property type="entry name" value="Peptidase_C50"/>
</dbReference>
<dbReference type="PROSITE" id="PS51700">
    <property type="entry name" value="SEPARIN"/>
    <property type="match status" value="1"/>
</dbReference>
<dbReference type="PANTHER" id="PTHR12792">
    <property type="entry name" value="EXTRA SPINDLE POLES 1-RELATED"/>
    <property type="match status" value="1"/>
</dbReference>
<gene>
    <name evidence="6" type="ORF">K458DRAFT_377739</name>
</gene>
<dbReference type="PANTHER" id="PTHR12792:SF0">
    <property type="entry name" value="SEPARIN"/>
    <property type="match status" value="1"/>
</dbReference>
<dbReference type="Pfam" id="PF03568">
    <property type="entry name" value="Separin_C"/>
    <property type="match status" value="1"/>
</dbReference>
<dbReference type="GO" id="GO:0006508">
    <property type="term" value="P:proteolysis"/>
    <property type="evidence" value="ECO:0007669"/>
    <property type="project" value="InterPro"/>
</dbReference>
<protein>
    <recommendedName>
        <fullName evidence="2">separase</fullName>
        <ecNumber evidence="2">3.4.22.49</ecNumber>
    </recommendedName>
</protein>
<dbReference type="GO" id="GO:0005634">
    <property type="term" value="C:nucleus"/>
    <property type="evidence" value="ECO:0007669"/>
    <property type="project" value="InterPro"/>
</dbReference>
<keyword evidence="4" id="KW-0159">Chromosome partition</keyword>
<name>A0A6G1IHQ5_9PLEO</name>
<dbReference type="AlphaFoldDB" id="A0A6G1IHQ5"/>
<evidence type="ECO:0000256" key="1">
    <source>
        <dbReference type="ARBA" id="ARBA00000451"/>
    </source>
</evidence>
<organism evidence="6 7">
    <name type="scientific">Lentithecium fluviatile CBS 122367</name>
    <dbReference type="NCBI Taxonomy" id="1168545"/>
    <lineage>
        <taxon>Eukaryota</taxon>
        <taxon>Fungi</taxon>
        <taxon>Dikarya</taxon>
        <taxon>Ascomycota</taxon>
        <taxon>Pezizomycotina</taxon>
        <taxon>Dothideomycetes</taxon>
        <taxon>Pleosporomycetidae</taxon>
        <taxon>Pleosporales</taxon>
        <taxon>Massarineae</taxon>
        <taxon>Lentitheciaceae</taxon>
        <taxon>Lentithecium</taxon>
    </lineage>
</organism>
<dbReference type="EMBL" id="MU005618">
    <property type="protein sequence ID" value="KAF2677766.1"/>
    <property type="molecule type" value="Genomic_DNA"/>
</dbReference>
<evidence type="ECO:0000259" key="5">
    <source>
        <dbReference type="PROSITE" id="PS51700"/>
    </source>
</evidence>
<evidence type="ECO:0000256" key="4">
    <source>
        <dbReference type="ARBA" id="ARBA00022829"/>
    </source>
</evidence>
<dbReference type="GO" id="GO:0051307">
    <property type="term" value="P:meiotic chromosome separation"/>
    <property type="evidence" value="ECO:0007669"/>
    <property type="project" value="TreeGrafter"/>
</dbReference>